<feature type="non-terminal residue" evidence="2">
    <location>
        <position position="174"/>
    </location>
</feature>
<organism evidence="2 3">
    <name type="scientific">Taxus chinensis</name>
    <name type="common">Chinese yew</name>
    <name type="synonym">Taxus wallichiana var. chinensis</name>
    <dbReference type="NCBI Taxonomy" id="29808"/>
    <lineage>
        <taxon>Eukaryota</taxon>
        <taxon>Viridiplantae</taxon>
        <taxon>Streptophyta</taxon>
        <taxon>Embryophyta</taxon>
        <taxon>Tracheophyta</taxon>
        <taxon>Spermatophyta</taxon>
        <taxon>Pinopsida</taxon>
        <taxon>Pinidae</taxon>
        <taxon>Conifers II</taxon>
        <taxon>Cupressales</taxon>
        <taxon>Taxaceae</taxon>
        <taxon>Taxus</taxon>
    </lineage>
</organism>
<accession>A0AA38FBK8</accession>
<evidence type="ECO:0000313" key="2">
    <source>
        <dbReference type="EMBL" id="KAH9300084.1"/>
    </source>
</evidence>
<dbReference type="AlphaFoldDB" id="A0AA38FBK8"/>
<protein>
    <submittedName>
        <fullName evidence="2">Uncharacterized protein</fullName>
    </submittedName>
</protein>
<proteinExistence type="predicted"/>
<feature type="non-terminal residue" evidence="2">
    <location>
        <position position="1"/>
    </location>
</feature>
<gene>
    <name evidence="2" type="ORF">KI387_011667</name>
</gene>
<evidence type="ECO:0000256" key="1">
    <source>
        <dbReference type="SAM" id="MobiDB-lite"/>
    </source>
</evidence>
<name>A0AA38FBK8_TAXCH</name>
<comment type="caution">
    <text evidence="2">The sequence shown here is derived from an EMBL/GenBank/DDBJ whole genome shotgun (WGS) entry which is preliminary data.</text>
</comment>
<reference evidence="2 3" key="1">
    <citation type="journal article" date="2021" name="Nat. Plants">
        <title>The Taxus genome provides insights into paclitaxel biosynthesis.</title>
        <authorList>
            <person name="Xiong X."/>
            <person name="Gou J."/>
            <person name="Liao Q."/>
            <person name="Li Y."/>
            <person name="Zhou Q."/>
            <person name="Bi G."/>
            <person name="Li C."/>
            <person name="Du R."/>
            <person name="Wang X."/>
            <person name="Sun T."/>
            <person name="Guo L."/>
            <person name="Liang H."/>
            <person name="Lu P."/>
            <person name="Wu Y."/>
            <person name="Zhang Z."/>
            <person name="Ro D.K."/>
            <person name="Shang Y."/>
            <person name="Huang S."/>
            <person name="Yan J."/>
        </authorList>
    </citation>
    <scope>NUCLEOTIDE SEQUENCE [LARGE SCALE GENOMIC DNA]</scope>
    <source>
        <strain evidence="2">Ta-2019</strain>
    </source>
</reference>
<sequence length="174" mass="18972">LEKIIFLSESDDSETPYPAGTSEATIDKEKEVPYTESPSTTGSFPQESPDTSLTSLLEATMVNTLSVMSSLALGCLAPPCSLTFAWVQPLVNNKKRKPSSRLAGKNFDVVTNLLGSTPSTLAKRNKKTSTIVTDAQGQQYLEVEKHKVDKAEQDLVASDLELSRIPRENLTLRV</sequence>
<keyword evidence="3" id="KW-1185">Reference proteome</keyword>
<dbReference type="EMBL" id="JAHRHJ020000009">
    <property type="protein sequence ID" value="KAH9300084.1"/>
    <property type="molecule type" value="Genomic_DNA"/>
</dbReference>
<feature type="compositionally biased region" description="Polar residues" evidence="1">
    <location>
        <begin position="36"/>
        <end position="51"/>
    </location>
</feature>
<feature type="region of interest" description="Disordered" evidence="1">
    <location>
        <begin position="1"/>
        <end position="51"/>
    </location>
</feature>
<evidence type="ECO:0000313" key="3">
    <source>
        <dbReference type="Proteomes" id="UP000824469"/>
    </source>
</evidence>
<dbReference type="Proteomes" id="UP000824469">
    <property type="component" value="Unassembled WGS sequence"/>
</dbReference>